<reference evidence="3" key="1">
    <citation type="journal article" date="2020" name="bioRxiv">
        <title>Comparative genomics of Chlamydomonas.</title>
        <authorList>
            <person name="Craig R.J."/>
            <person name="Hasan A.R."/>
            <person name="Ness R.W."/>
            <person name="Keightley P.D."/>
        </authorList>
    </citation>
    <scope>NUCLEOTIDE SEQUENCE</scope>
    <source>
        <strain evidence="3">CCAP 11/70</strain>
    </source>
</reference>
<name>A0A835YDN0_9CHLO</name>
<evidence type="ECO:0000313" key="3">
    <source>
        <dbReference type="EMBL" id="KAG2498936.1"/>
    </source>
</evidence>
<sequence length="334" mass="34923">MDADGAAATVEKLGGLGDASAKAVDAEPLPAAESNGKAGSAEGEQQEAEVTEDAAGGEQPSTNGDTEDQAEGQVEEEPAAKQEEEPSSSAPQQEAEDAGPAPAPEPASPTEVAEAEEAEAVPAKEAEAKEEAKEEEPKSPPRKESVALKEGMSPLKPPQGQEPKAEEAAAANAASTDFDAATVTPSGTVQALTQRLSSTSGTSPNITPPKLSSVDKLPTGPLSPGSASAPPRPAKSPSLRSAEPSPPPSSHDTKNTINVSQLIKLGAFKMVPLKDFVPYEELLRLRLEDGIDATRKEDYLDGEEFKKVFKISREEFNNLPAWRRVQAKKTANLF</sequence>
<dbReference type="GO" id="GO:0007010">
    <property type="term" value="P:cytoskeleton organization"/>
    <property type="evidence" value="ECO:0007669"/>
    <property type="project" value="InterPro"/>
</dbReference>
<dbReference type="InterPro" id="IPR003128">
    <property type="entry name" value="Villin_headpiece"/>
</dbReference>
<protein>
    <recommendedName>
        <fullName evidence="2">HP domain-containing protein</fullName>
    </recommendedName>
</protein>
<gene>
    <name evidence="3" type="ORF">HYH03_003126</name>
</gene>
<dbReference type="Proteomes" id="UP000612055">
    <property type="component" value="Unassembled WGS sequence"/>
</dbReference>
<dbReference type="AlphaFoldDB" id="A0A835YDN0"/>
<organism evidence="3 4">
    <name type="scientific">Edaphochlamys debaryana</name>
    <dbReference type="NCBI Taxonomy" id="47281"/>
    <lineage>
        <taxon>Eukaryota</taxon>
        <taxon>Viridiplantae</taxon>
        <taxon>Chlorophyta</taxon>
        <taxon>core chlorophytes</taxon>
        <taxon>Chlorophyceae</taxon>
        <taxon>CS clade</taxon>
        <taxon>Chlamydomonadales</taxon>
        <taxon>Chlamydomonadales incertae sedis</taxon>
        <taxon>Edaphochlamys</taxon>
    </lineage>
</organism>
<dbReference type="GO" id="GO:0051015">
    <property type="term" value="F:actin filament binding"/>
    <property type="evidence" value="ECO:0007669"/>
    <property type="project" value="TreeGrafter"/>
</dbReference>
<dbReference type="InterPro" id="IPR036886">
    <property type="entry name" value="Villin_headpiece_dom_sf"/>
</dbReference>
<accession>A0A835YDN0</accession>
<dbReference type="Pfam" id="PF02209">
    <property type="entry name" value="VHP"/>
    <property type="match status" value="1"/>
</dbReference>
<feature type="compositionally biased region" description="Acidic residues" evidence="1">
    <location>
        <begin position="65"/>
        <end position="77"/>
    </location>
</feature>
<feature type="compositionally biased region" description="Basic and acidic residues" evidence="1">
    <location>
        <begin position="122"/>
        <end position="147"/>
    </location>
</feature>
<feature type="domain" description="HP" evidence="2">
    <location>
        <begin position="271"/>
        <end position="334"/>
    </location>
</feature>
<dbReference type="GO" id="GO:0030032">
    <property type="term" value="P:lamellipodium assembly"/>
    <property type="evidence" value="ECO:0007669"/>
    <property type="project" value="TreeGrafter"/>
</dbReference>
<feature type="compositionally biased region" description="Low complexity" evidence="1">
    <location>
        <begin position="220"/>
        <end position="242"/>
    </location>
</feature>
<comment type="caution">
    <text evidence="3">The sequence shown here is derived from an EMBL/GenBank/DDBJ whole genome shotgun (WGS) entry which is preliminary data.</text>
</comment>
<evidence type="ECO:0000256" key="1">
    <source>
        <dbReference type="SAM" id="MobiDB-lite"/>
    </source>
</evidence>
<dbReference type="SUPFAM" id="SSF47050">
    <property type="entry name" value="VHP, Villin headpiece domain"/>
    <property type="match status" value="1"/>
</dbReference>
<feature type="compositionally biased region" description="Polar residues" evidence="1">
    <location>
        <begin position="183"/>
        <end position="205"/>
    </location>
</feature>
<dbReference type="EMBL" id="JAEHOE010000008">
    <property type="protein sequence ID" value="KAG2498936.1"/>
    <property type="molecule type" value="Genomic_DNA"/>
</dbReference>
<proteinExistence type="predicted"/>
<dbReference type="PANTHER" id="PTHR24213">
    <property type="entry name" value="ACTIN-BINDING LIM PROTEIN"/>
    <property type="match status" value="1"/>
</dbReference>
<evidence type="ECO:0000313" key="4">
    <source>
        <dbReference type="Proteomes" id="UP000612055"/>
    </source>
</evidence>
<feature type="compositionally biased region" description="Low complexity" evidence="1">
    <location>
        <begin position="168"/>
        <end position="182"/>
    </location>
</feature>
<dbReference type="GO" id="GO:0015629">
    <property type="term" value="C:actin cytoskeleton"/>
    <property type="evidence" value="ECO:0007669"/>
    <property type="project" value="TreeGrafter"/>
</dbReference>
<feature type="region of interest" description="Disordered" evidence="1">
    <location>
        <begin position="1"/>
        <end position="256"/>
    </location>
</feature>
<dbReference type="InterPro" id="IPR051618">
    <property type="entry name" value="Actin-binding_LIM"/>
</dbReference>
<dbReference type="Gene3D" id="1.10.950.10">
    <property type="entry name" value="Villin headpiece domain"/>
    <property type="match status" value="1"/>
</dbReference>
<dbReference type="SMART" id="SM00153">
    <property type="entry name" value="VHP"/>
    <property type="match status" value="1"/>
</dbReference>
<keyword evidence="4" id="KW-1185">Reference proteome</keyword>
<dbReference type="PANTHER" id="PTHR24213:SF9">
    <property type="entry name" value="UNCOORDINATED 115A, ISOFORM B-RELATED"/>
    <property type="match status" value="1"/>
</dbReference>
<dbReference type="PROSITE" id="PS51089">
    <property type="entry name" value="HP"/>
    <property type="match status" value="1"/>
</dbReference>
<dbReference type="OrthoDB" id="6375767at2759"/>
<evidence type="ECO:0000259" key="2">
    <source>
        <dbReference type="PROSITE" id="PS51089"/>
    </source>
</evidence>